<dbReference type="PANTHER" id="PTHR24055">
    <property type="entry name" value="MITOGEN-ACTIVATED PROTEIN KINASE"/>
    <property type="match status" value="1"/>
</dbReference>
<accession>A0A8H7BLT3</accession>
<dbReference type="Pfam" id="PF00069">
    <property type="entry name" value="Pkinase"/>
    <property type="match status" value="1"/>
</dbReference>
<evidence type="ECO:0000256" key="11">
    <source>
        <dbReference type="RuleBase" id="RU361165"/>
    </source>
</evidence>
<keyword evidence="7 9" id="KW-0067">ATP-binding</keyword>
<dbReference type="InterPro" id="IPR008271">
    <property type="entry name" value="Ser/Thr_kinase_AS"/>
</dbReference>
<gene>
    <name evidence="14" type="primary">MPK1_3</name>
    <name evidence="14" type="ORF">EC973_009518</name>
</gene>
<evidence type="ECO:0000259" key="13">
    <source>
        <dbReference type="PROSITE" id="PS50011"/>
    </source>
</evidence>
<dbReference type="PROSITE" id="PS50011">
    <property type="entry name" value="PROTEIN_KINASE_DOM"/>
    <property type="match status" value="1"/>
</dbReference>
<evidence type="ECO:0000313" key="15">
    <source>
        <dbReference type="Proteomes" id="UP000605846"/>
    </source>
</evidence>
<evidence type="ECO:0000256" key="10">
    <source>
        <dbReference type="RuleBase" id="RU000304"/>
    </source>
</evidence>
<evidence type="ECO:0000313" key="14">
    <source>
        <dbReference type="EMBL" id="KAF7725563.1"/>
    </source>
</evidence>
<keyword evidence="5 9" id="KW-0547">Nucleotide-binding</keyword>
<dbReference type="GO" id="GO:0005524">
    <property type="term" value="F:ATP binding"/>
    <property type="evidence" value="ECO:0007669"/>
    <property type="project" value="UniProtKB-UniRule"/>
</dbReference>
<comment type="subcellular location">
    <subcellularLocation>
        <location evidence="1">Nucleus</location>
    </subcellularLocation>
</comment>
<dbReference type="EMBL" id="JABAYA010000094">
    <property type="protein sequence ID" value="KAF7725563.1"/>
    <property type="molecule type" value="Genomic_DNA"/>
</dbReference>
<comment type="catalytic activity">
    <reaction evidence="11">
        <text>L-threonyl-[protein] + ATP = O-phospho-L-threonyl-[protein] + ADP + H(+)</text>
        <dbReference type="Rhea" id="RHEA:46608"/>
        <dbReference type="Rhea" id="RHEA-COMP:11060"/>
        <dbReference type="Rhea" id="RHEA-COMP:11605"/>
        <dbReference type="ChEBI" id="CHEBI:15378"/>
        <dbReference type="ChEBI" id="CHEBI:30013"/>
        <dbReference type="ChEBI" id="CHEBI:30616"/>
        <dbReference type="ChEBI" id="CHEBI:61977"/>
        <dbReference type="ChEBI" id="CHEBI:456216"/>
        <dbReference type="EC" id="2.7.11.24"/>
    </reaction>
</comment>
<dbReference type="InterPro" id="IPR011009">
    <property type="entry name" value="Kinase-like_dom_sf"/>
</dbReference>
<evidence type="ECO:0000256" key="4">
    <source>
        <dbReference type="ARBA" id="ARBA00022679"/>
    </source>
</evidence>
<keyword evidence="15" id="KW-1185">Reference proteome</keyword>
<dbReference type="Gene3D" id="1.10.510.10">
    <property type="entry name" value="Transferase(Phosphotransferase) domain 1"/>
    <property type="match status" value="1"/>
</dbReference>
<sequence>MSHYTVQIDGTSETLTIRPRYRIIRKVGSGAYGTVCSARDEEQDRYCAIKKVYKVFDKRLVAKRCLREIKLLQHFNGHPRIIELFDMDIVNPENFNEVYLIFNCMDASLHDVIHSGQPLDIVHGQWFLYQLLSGLNYIHAADVIHRDLKPANILVNRDCDIKICDFGMARGYRVSDNIGSMTEYVTTRWYRAPEIMISPHNYSKLSKHLLAHPVGWITQFVVIVDVWSVGCIFAEILGRKVLFKGHDYVDQLYKILEILGLPSDISFWDPCDSIAAHIQQLCTIEGQPPPDKPVDFSLLFPQCPPEGIGILQQMLQLDPHLRIPVSEALSHPFVRPFSVPEEEALTPKVCDFAFEQCINEAELRQMIVKEVSNFRNKQNITSEATKVSKEGSHSQQNHSAAPASSSVDHGLHPLSSTANSYINESEKPVAAGGLVGEPEDLENDENYAYLCALVNNTQSVSVNQERRFQPLAAGPARKQLERALSGTY</sequence>
<dbReference type="InterPro" id="IPR050117">
    <property type="entry name" value="MAPK"/>
</dbReference>
<evidence type="ECO:0000256" key="5">
    <source>
        <dbReference type="ARBA" id="ARBA00022741"/>
    </source>
</evidence>
<dbReference type="AlphaFoldDB" id="A0A8H7BLT3"/>
<feature type="compositionally biased region" description="Polar residues" evidence="12">
    <location>
        <begin position="393"/>
        <end position="407"/>
    </location>
</feature>
<keyword evidence="4 11" id="KW-0808">Transferase</keyword>
<dbReference type="PROSITE" id="PS00108">
    <property type="entry name" value="PROTEIN_KINASE_ST"/>
    <property type="match status" value="1"/>
</dbReference>
<dbReference type="PROSITE" id="PS01351">
    <property type="entry name" value="MAPK"/>
    <property type="match status" value="1"/>
</dbReference>
<reference evidence="14" key="1">
    <citation type="submission" date="2020-01" db="EMBL/GenBank/DDBJ databases">
        <title>Genome Sequencing of Three Apophysomyces-Like Fungal Strains Confirms a Novel Fungal Genus in the Mucoromycota with divergent Burkholderia-like Endosymbiotic Bacteria.</title>
        <authorList>
            <person name="Stajich J.E."/>
            <person name="Macias A.M."/>
            <person name="Carter-House D."/>
            <person name="Lovett B."/>
            <person name="Kasson L.R."/>
            <person name="Berry K."/>
            <person name="Grigoriev I."/>
            <person name="Chang Y."/>
            <person name="Spatafora J."/>
            <person name="Kasson M.T."/>
        </authorList>
    </citation>
    <scope>NUCLEOTIDE SEQUENCE</scope>
    <source>
        <strain evidence="14">NRRL A-21654</strain>
    </source>
</reference>
<dbReference type="OrthoDB" id="192887at2759"/>
<evidence type="ECO:0000256" key="1">
    <source>
        <dbReference type="ARBA" id="ARBA00004123"/>
    </source>
</evidence>
<dbReference type="InterPro" id="IPR017441">
    <property type="entry name" value="Protein_kinase_ATP_BS"/>
</dbReference>
<evidence type="ECO:0000256" key="7">
    <source>
        <dbReference type="ARBA" id="ARBA00022840"/>
    </source>
</evidence>
<proteinExistence type="inferred from homology"/>
<dbReference type="SMART" id="SM00220">
    <property type="entry name" value="S_TKc"/>
    <property type="match status" value="1"/>
</dbReference>
<feature type="domain" description="Protein kinase" evidence="13">
    <location>
        <begin position="21"/>
        <end position="334"/>
    </location>
</feature>
<comment type="similarity">
    <text evidence="11">Belongs to the protein kinase superfamily. Ser/Thr protein kinase family. MAP kinase subfamily.</text>
</comment>
<comment type="caution">
    <text evidence="14">The sequence shown here is derived from an EMBL/GenBank/DDBJ whole genome shotgun (WGS) entry which is preliminary data.</text>
</comment>
<dbReference type="InterPro" id="IPR000719">
    <property type="entry name" value="Prot_kinase_dom"/>
</dbReference>
<dbReference type="PROSITE" id="PS00107">
    <property type="entry name" value="PROTEIN_KINASE_ATP"/>
    <property type="match status" value="1"/>
</dbReference>
<comment type="cofactor">
    <cofactor evidence="11">
        <name>Mg(2+)</name>
        <dbReference type="ChEBI" id="CHEBI:18420"/>
    </cofactor>
</comment>
<dbReference type="SUPFAM" id="SSF56112">
    <property type="entry name" value="Protein kinase-like (PK-like)"/>
    <property type="match status" value="1"/>
</dbReference>
<organism evidence="14 15">
    <name type="scientific">Apophysomyces ossiformis</name>
    <dbReference type="NCBI Taxonomy" id="679940"/>
    <lineage>
        <taxon>Eukaryota</taxon>
        <taxon>Fungi</taxon>
        <taxon>Fungi incertae sedis</taxon>
        <taxon>Mucoromycota</taxon>
        <taxon>Mucoromycotina</taxon>
        <taxon>Mucoromycetes</taxon>
        <taxon>Mucorales</taxon>
        <taxon>Mucorineae</taxon>
        <taxon>Mucoraceae</taxon>
        <taxon>Apophysomyces</taxon>
    </lineage>
</organism>
<feature type="binding site" evidence="9">
    <location>
        <position position="51"/>
    </location>
    <ligand>
        <name>ATP</name>
        <dbReference type="ChEBI" id="CHEBI:30616"/>
    </ligand>
</feature>
<feature type="region of interest" description="Disordered" evidence="12">
    <location>
        <begin position="384"/>
        <end position="415"/>
    </location>
</feature>
<dbReference type="GO" id="GO:0005634">
    <property type="term" value="C:nucleus"/>
    <property type="evidence" value="ECO:0007669"/>
    <property type="project" value="UniProtKB-SubCell"/>
</dbReference>
<name>A0A8H7BLT3_9FUNG</name>
<keyword evidence="3 10" id="KW-0723">Serine/threonine-protein kinase</keyword>
<evidence type="ECO:0000256" key="3">
    <source>
        <dbReference type="ARBA" id="ARBA00022527"/>
    </source>
</evidence>
<evidence type="ECO:0000256" key="8">
    <source>
        <dbReference type="ARBA" id="ARBA00023242"/>
    </source>
</evidence>
<dbReference type="Proteomes" id="UP000605846">
    <property type="component" value="Unassembled WGS sequence"/>
</dbReference>
<dbReference type="GO" id="GO:0004707">
    <property type="term" value="F:MAP kinase activity"/>
    <property type="evidence" value="ECO:0007669"/>
    <property type="project" value="UniProtKB-EC"/>
</dbReference>
<dbReference type="CDD" id="cd07834">
    <property type="entry name" value="STKc_MAPK"/>
    <property type="match status" value="1"/>
</dbReference>
<evidence type="ECO:0000256" key="6">
    <source>
        <dbReference type="ARBA" id="ARBA00022777"/>
    </source>
</evidence>
<comment type="activity regulation">
    <text evidence="11">Activated by threonine and tyrosine phosphorylation.</text>
</comment>
<keyword evidence="11" id="KW-0460">Magnesium</keyword>
<dbReference type="InterPro" id="IPR003527">
    <property type="entry name" value="MAP_kinase_CS"/>
</dbReference>
<keyword evidence="6 11" id="KW-0418">Kinase</keyword>
<dbReference type="FunFam" id="1.10.510.10:FF:000624">
    <property type="entry name" value="Mitogen-activated protein kinase"/>
    <property type="match status" value="1"/>
</dbReference>
<dbReference type="Gene3D" id="3.30.200.20">
    <property type="entry name" value="Phosphorylase Kinase, domain 1"/>
    <property type="match status" value="1"/>
</dbReference>
<keyword evidence="8" id="KW-0539">Nucleus</keyword>
<evidence type="ECO:0000256" key="9">
    <source>
        <dbReference type="PROSITE-ProRule" id="PRU10141"/>
    </source>
</evidence>
<dbReference type="EC" id="2.7.11.24" evidence="2 11"/>
<evidence type="ECO:0000256" key="12">
    <source>
        <dbReference type="SAM" id="MobiDB-lite"/>
    </source>
</evidence>
<protein>
    <recommendedName>
        <fullName evidence="2 11">Mitogen-activated protein kinase</fullName>
        <ecNumber evidence="2 11">2.7.11.24</ecNumber>
    </recommendedName>
</protein>
<evidence type="ECO:0000256" key="2">
    <source>
        <dbReference type="ARBA" id="ARBA00012411"/>
    </source>
</evidence>